<name>A0A6V7TNG0_MELEN</name>
<reference evidence="2 3" key="1">
    <citation type="submission" date="2020-08" db="EMBL/GenBank/DDBJ databases">
        <authorList>
            <person name="Koutsovoulos G."/>
            <person name="Danchin GJ E."/>
        </authorList>
    </citation>
    <scope>NUCLEOTIDE SEQUENCE [LARGE SCALE GENOMIC DNA]</scope>
</reference>
<accession>A0A6V7TNG0</accession>
<dbReference type="AlphaFoldDB" id="A0A6V7TNG0"/>
<keyword evidence="1" id="KW-0812">Transmembrane</keyword>
<sequence length="157" mass="19151">MVWKAIIRCFYLHISIKYSTYLFLYFTHKLLFYFLIFTILTIFPFKYVYSLIDQDISGRVLELDTDALPELANLFGFLFMLKEYTHKGCIKCIMYPKYKCIQRCIKGIHPGMKMLLGNYYFKYVFLLTENKPFLFLFSYLFWEFIYIRTQFITKNSF</sequence>
<keyword evidence="1" id="KW-1133">Transmembrane helix</keyword>
<proteinExistence type="predicted"/>
<feature type="transmembrane region" description="Helical" evidence="1">
    <location>
        <begin position="120"/>
        <end position="142"/>
    </location>
</feature>
<evidence type="ECO:0000313" key="2">
    <source>
        <dbReference type="EMBL" id="CAD2127069.1"/>
    </source>
</evidence>
<dbReference type="EMBL" id="CAJEWN010000005">
    <property type="protein sequence ID" value="CAD2127069.1"/>
    <property type="molecule type" value="Genomic_DNA"/>
</dbReference>
<dbReference type="Proteomes" id="UP000580250">
    <property type="component" value="Unassembled WGS sequence"/>
</dbReference>
<gene>
    <name evidence="2" type="ORF">MENT_LOCUS1780</name>
</gene>
<protein>
    <submittedName>
        <fullName evidence="2">Uncharacterized protein</fullName>
    </submittedName>
</protein>
<evidence type="ECO:0000313" key="3">
    <source>
        <dbReference type="Proteomes" id="UP000580250"/>
    </source>
</evidence>
<feature type="transmembrane region" description="Helical" evidence="1">
    <location>
        <begin position="21"/>
        <end position="43"/>
    </location>
</feature>
<organism evidence="2 3">
    <name type="scientific">Meloidogyne enterolobii</name>
    <name type="common">Root-knot nematode worm</name>
    <name type="synonym">Meloidogyne mayaguensis</name>
    <dbReference type="NCBI Taxonomy" id="390850"/>
    <lineage>
        <taxon>Eukaryota</taxon>
        <taxon>Metazoa</taxon>
        <taxon>Ecdysozoa</taxon>
        <taxon>Nematoda</taxon>
        <taxon>Chromadorea</taxon>
        <taxon>Rhabditida</taxon>
        <taxon>Tylenchina</taxon>
        <taxon>Tylenchomorpha</taxon>
        <taxon>Tylenchoidea</taxon>
        <taxon>Meloidogynidae</taxon>
        <taxon>Meloidogyninae</taxon>
        <taxon>Meloidogyne</taxon>
    </lineage>
</organism>
<comment type="caution">
    <text evidence="2">The sequence shown here is derived from an EMBL/GenBank/DDBJ whole genome shotgun (WGS) entry which is preliminary data.</text>
</comment>
<keyword evidence="1" id="KW-0472">Membrane</keyword>
<evidence type="ECO:0000256" key="1">
    <source>
        <dbReference type="SAM" id="Phobius"/>
    </source>
</evidence>